<dbReference type="InterPro" id="IPR019539">
    <property type="entry name" value="GalKase_N"/>
</dbReference>
<dbReference type="SUPFAM" id="SSF55060">
    <property type="entry name" value="GHMP Kinase, C-terminal domain"/>
    <property type="match status" value="1"/>
</dbReference>
<evidence type="ECO:0000256" key="6">
    <source>
        <dbReference type="ARBA" id="ARBA00022777"/>
    </source>
</evidence>
<feature type="domain" description="GHMP kinase N-terminal" evidence="13">
    <location>
        <begin position="95"/>
        <end position="184"/>
    </location>
</feature>
<evidence type="ECO:0000256" key="10">
    <source>
        <dbReference type="ARBA" id="ARBA00023277"/>
    </source>
</evidence>
<dbReference type="Proteomes" id="UP001589833">
    <property type="component" value="Unassembled WGS sequence"/>
</dbReference>
<feature type="binding site" evidence="11">
    <location>
        <begin position="126"/>
        <end position="132"/>
    </location>
    <ligand>
        <name>ATP</name>
        <dbReference type="ChEBI" id="CHEBI:30616"/>
    </ligand>
</feature>
<keyword evidence="3 11" id="KW-0808">Transferase</keyword>
<dbReference type="Pfam" id="PF08544">
    <property type="entry name" value="GHMP_kinases_C"/>
    <property type="match status" value="1"/>
</dbReference>
<feature type="site" description="Transition state stabilizer" evidence="11">
    <location>
        <position position="29"/>
    </location>
</feature>
<feature type="binding site" evidence="11">
    <location>
        <position position="226"/>
    </location>
    <ligand>
        <name>substrate</name>
    </ligand>
</feature>
<protein>
    <recommendedName>
        <fullName evidence="11 12">Galactokinase</fullName>
        <ecNumber evidence="11 12">2.7.1.6</ecNumber>
    </recommendedName>
    <alternativeName>
        <fullName evidence="11">Galactose kinase</fullName>
    </alternativeName>
</protein>
<evidence type="ECO:0000256" key="8">
    <source>
        <dbReference type="ARBA" id="ARBA00022842"/>
    </source>
</evidence>
<dbReference type="InterPro" id="IPR013750">
    <property type="entry name" value="GHMP_kinase_C_dom"/>
</dbReference>
<dbReference type="InterPro" id="IPR036554">
    <property type="entry name" value="GHMP_kinase_C_sf"/>
</dbReference>
<comment type="similarity">
    <text evidence="1 11">Belongs to the GHMP kinase family. GalK subfamily.</text>
</comment>
<keyword evidence="5 11" id="KW-0547">Nucleotide-binding</keyword>
<comment type="function">
    <text evidence="11">Catalyzes the transfer of the gamma-phosphate of ATP to D-galactose to form alpha-D-galactose-1-phosphate (Gal-1-P).</text>
</comment>
<accession>A0ABV6NKA1</accession>
<dbReference type="InterPro" id="IPR000705">
    <property type="entry name" value="Galactokinase"/>
</dbReference>
<keyword evidence="17" id="KW-1185">Reference proteome</keyword>
<evidence type="ECO:0000256" key="9">
    <source>
        <dbReference type="ARBA" id="ARBA00023144"/>
    </source>
</evidence>
<comment type="catalytic activity">
    <reaction evidence="11">
        <text>alpha-D-galactose + ATP = alpha-D-galactose 1-phosphate + ADP + H(+)</text>
        <dbReference type="Rhea" id="RHEA:13553"/>
        <dbReference type="ChEBI" id="CHEBI:15378"/>
        <dbReference type="ChEBI" id="CHEBI:28061"/>
        <dbReference type="ChEBI" id="CHEBI:30616"/>
        <dbReference type="ChEBI" id="CHEBI:58336"/>
        <dbReference type="ChEBI" id="CHEBI:456216"/>
        <dbReference type="EC" id="2.7.1.6"/>
    </reaction>
</comment>
<feature type="binding site" evidence="11">
    <location>
        <position position="164"/>
    </location>
    <ligand>
        <name>Mg(2+)</name>
        <dbReference type="ChEBI" id="CHEBI:18420"/>
    </ligand>
</feature>
<feature type="domain" description="GHMP kinase C-terminal" evidence="14">
    <location>
        <begin position="287"/>
        <end position="367"/>
    </location>
</feature>
<dbReference type="InterPro" id="IPR022963">
    <property type="entry name" value="Galactokinase_bac"/>
</dbReference>
<keyword evidence="9 11" id="KW-0299">Galactose metabolism</keyword>
<dbReference type="NCBIfam" id="TIGR00131">
    <property type="entry name" value="gal_kin"/>
    <property type="match status" value="1"/>
</dbReference>
<dbReference type="HAMAP" id="MF_00246">
    <property type="entry name" value="Galactokinase"/>
    <property type="match status" value="1"/>
</dbReference>
<organism evidence="16 17">
    <name type="scientific">Halalkalibacter alkalisediminis</name>
    <dbReference type="NCBI Taxonomy" id="935616"/>
    <lineage>
        <taxon>Bacteria</taxon>
        <taxon>Bacillati</taxon>
        <taxon>Bacillota</taxon>
        <taxon>Bacilli</taxon>
        <taxon>Bacillales</taxon>
        <taxon>Bacillaceae</taxon>
        <taxon>Halalkalibacter</taxon>
    </lineage>
</organism>
<dbReference type="PROSITE" id="PS00106">
    <property type="entry name" value="GALACTOKINASE"/>
    <property type="match status" value="1"/>
</dbReference>
<dbReference type="SUPFAM" id="SSF54211">
    <property type="entry name" value="Ribosomal protein S5 domain 2-like"/>
    <property type="match status" value="1"/>
</dbReference>
<evidence type="ECO:0000259" key="15">
    <source>
        <dbReference type="Pfam" id="PF10509"/>
    </source>
</evidence>
<evidence type="ECO:0000256" key="7">
    <source>
        <dbReference type="ARBA" id="ARBA00022840"/>
    </source>
</evidence>
<reference evidence="16 17" key="1">
    <citation type="submission" date="2024-09" db="EMBL/GenBank/DDBJ databases">
        <authorList>
            <person name="Sun Q."/>
            <person name="Mori K."/>
        </authorList>
    </citation>
    <scope>NUCLEOTIDE SEQUENCE [LARGE SCALE GENOMIC DNA]</scope>
    <source>
        <strain evidence="16 17">NCAIM B.02301</strain>
    </source>
</reference>
<proteinExistence type="inferred from homology"/>
<dbReference type="Pfam" id="PF00288">
    <property type="entry name" value="GHMP_kinases_N"/>
    <property type="match status" value="1"/>
</dbReference>
<dbReference type="PROSITE" id="PS00627">
    <property type="entry name" value="GHMP_KINASES_ATP"/>
    <property type="match status" value="1"/>
</dbReference>
<dbReference type="PRINTS" id="PR00473">
    <property type="entry name" value="GALCTOKINASE"/>
</dbReference>
<feature type="binding site" evidence="11">
    <location>
        <begin position="35"/>
        <end position="38"/>
    </location>
    <ligand>
        <name>substrate</name>
    </ligand>
</feature>
<feature type="binding site" evidence="11">
    <location>
        <position position="132"/>
    </location>
    <ligand>
        <name>Mg(2+)</name>
        <dbReference type="ChEBI" id="CHEBI:18420"/>
    </ligand>
</feature>
<dbReference type="InterPro" id="IPR006204">
    <property type="entry name" value="GHMP_kinase_N_dom"/>
</dbReference>
<dbReference type="RefSeq" id="WP_273842657.1">
    <property type="nucleotide sequence ID" value="NZ_JAQQWT010000005.1"/>
</dbReference>
<feature type="binding site" evidence="11">
    <location>
        <position position="69"/>
    </location>
    <ligand>
        <name>ATP</name>
        <dbReference type="ChEBI" id="CHEBI:30616"/>
    </ligand>
</feature>
<evidence type="ECO:0000256" key="4">
    <source>
        <dbReference type="ARBA" id="ARBA00022723"/>
    </source>
</evidence>
<evidence type="ECO:0000313" key="17">
    <source>
        <dbReference type="Proteomes" id="UP001589833"/>
    </source>
</evidence>
<dbReference type="PRINTS" id="PR00959">
    <property type="entry name" value="MEVGALKINASE"/>
</dbReference>
<evidence type="ECO:0000259" key="13">
    <source>
        <dbReference type="Pfam" id="PF00288"/>
    </source>
</evidence>
<dbReference type="GO" id="GO:0004335">
    <property type="term" value="F:galactokinase activity"/>
    <property type="evidence" value="ECO:0007669"/>
    <property type="project" value="UniProtKB-EC"/>
</dbReference>
<evidence type="ECO:0000256" key="2">
    <source>
        <dbReference type="ARBA" id="ARBA00022490"/>
    </source>
</evidence>
<dbReference type="Gene3D" id="3.30.70.890">
    <property type="entry name" value="GHMP kinase, C-terminal domain"/>
    <property type="match status" value="1"/>
</dbReference>
<keyword evidence="7 11" id="KW-0067">ATP-binding</keyword>
<evidence type="ECO:0000256" key="3">
    <source>
        <dbReference type="ARBA" id="ARBA00022679"/>
    </source>
</evidence>
<feature type="active site" description="Proton acceptor" evidence="11">
    <location>
        <position position="176"/>
    </location>
</feature>
<comment type="pathway">
    <text evidence="11">Carbohydrate metabolism; galactose metabolism.</text>
</comment>
<gene>
    <name evidence="11" type="primary">galK</name>
    <name evidence="16" type="ORF">ACFFH4_19860</name>
</gene>
<comment type="subcellular location">
    <subcellularLocation>
        <location evidence="11">Cytoplasm</location>
    </subcellularLocation>
</comment>
<dbReference type="InterPro" id="IPR020568">
    <property type="entry name" value="Ribosomal_Su5_D2-typ_SF"/>
</dbReference>
<evidence type="ECO:0000256" key="11">
    <source>
        <dbReference type="HAMAP-Rule" id="MF_00246"/>
    </source>
</evidence>
<dbReference type="PANTHER" id="PTHR10457:SF7">
    <property type="entry name" value="GALACTOKINASE-RELATED"/>
    <property type="match status" value="1"/>
</dbReference>
<comment type="caution">
    <text evidence="16">The sequence shown here is derived from an EMBL/GenBank/DDBJ whole genome shotgun (WGS) entry which is preliminary data.</text>
</comment>
<feature type="domain" description="Galactokinase N-terminal" evidence="15">
    <location>
        <begin position="9"/>
        <end position="59"/>
    </location>
</feature>
<dbReference type="InterPro" id="IPR014721">
    <property type="entry name" value="Ribsml_uS5_D2-typ_fold_subgr"/>
</dbReference>
<keyword evidence="6 11" id="KW-0418">Kinase</keyword>
<dbReference type="EMBL" id="JBHLTR010000054">
    <property type="protein sequence ID" value="MFC0561207.1"/>
    <property type="molecule type" value="Genomic_DNA"/>
</dbReference>
<evidence type="ECO:0000259" key="14">
    <source>
        <dbReference type="Pfam" id="PF08544"/>
    </source>
</evidence>
<dbReference type="NCBIfam" id="NF003705">
    <property type="entry name" value="PRK05322.1"/>
    <property type="match status" value="1"/>
</dbReference>
<keyword evidence="8 11" id="KW-0460">Magnesium</keyword>
<dbReference type="InterPro" id="IPR019741">
    <property type="entry name" value="Galactokinase_CS"/>
</dbReference>
<dbReference type="PANTHER" id="PTHR10457">
    <property type="entry name" value="MEVALONATE KINASE/GALACTOKINASE"/>
    <property type="match status" value="1"/>
</dbReference>
<keyword evidence="10 11" id="KW-0119">Carbohydrate metabolism</keyword>
<evidence type="ECO:0000256" key="1">
    <source>
        <dbReference type="ARBA" id="ARBA00006566"/>
    </source>
</evidence>
<dbReference type="Gene3D" id="3.30.230.10">
    <property type="match status" value="1"/>
</dbReference>
<dbReference type="PIRSF" id="PIRSF000530">
    <property type="entry name" value="Galactokinase"/>
    <property type="match status" value="1"/>
</dbReference>
<sequence>MSTLANLSKEFQSIFNTTQSPRTFFAPGRMNLIGEHTDYNGGHVFPASLSFGTYALGSKRSDQKLRFYSMNFPDVGIIESDLSDLSFDESDNWANYPKGMFLYMKEAGKDILQGADILFYGNIPNGAGLSSSASIELATGVLLNGLFDLNMERIPMIQLGQKVENEYIGVNSGIMDQFAIGMGKKDHAILLDCQTLNYKYAPIVLNDHAVMIINTNKQRTLAGSKYNERRAQCEEALNELQQELSISSLGELTTDQFEKNKHLITDKINQKRANHAVHENARTLEALDKLQQGDLNGFGRLMNESHLSLRDDYEVTGLELDTIVQAAWEQEGVVGARMTGAGFGGCAIAIVENDKIEEFKKNINRIYHDVVGYDATFYTASIGDGARELNEEC</sequence>
<dbReference type="InterPro" id="IPR006203">
    <property type="entry name" value="GHMP_knse_ATP-bd_CS"/>
</dbReference>
<evidence type="ECO:0000313" key="16">
    <source>
        <dbReference type="EMBL" id="MFC0561207.1"/>
    </source>
</evidence>
<keyword evidence="4 11" id="KW-0479">Metal-binding</keyword>
<dbReference type="EC" id="2.7.1.6" evidence="11 12"/>
<dbReference type="InterPro" id="IPR006206">
    <property type="entry name" value="Mevalonate/galactokinase"/>
</dbReference>
<keyword evidence="2 11" id="KW-0963">Cytoplasm</keyword>
<evidence type="ECO:0000256" key="12">
    <source>
        <dbReference type="NCBIfam" id="TIGR00131"/>
    </source>
</evidence>
<dbReference type="Pfam" id="PF10509">
    <property type="entry name" value="GalKase_gal_bdg"/>
    <property type="match status" value="1"/>
</dbReference>
<evidence type="ECO:0000256" key="5">
    <source>
        <dbReference type="ARBA" id="ARBA00022741"/>
    </source>
</evidence>
<name>A0ABV6NKA1_9BACI</name>